<dbReference type="InterPro" id="IPR014031">
    <property type="entry name" value="Ketoacyl_synth_C"/>
</dbReference>
<organism evidence="18 19">
    <name type="scientific">Penicillium cf. viridicatum</name>
    <dbReference type="NCBI Taxonomy" id="2972119"/>
    <lineage>
        <taxon>Eukaryota</taxon>
        <taxon>Fungi</taxon>
        <taxon>Dikarya</taxon>
        <taxon>Ascomycota</taxon>
        <taxon>Pezizomycotina</taxon>
        <taxon>Eurotiomycetes</taxon>
        <taxon>Eurotiomycetidae</taxon>
        <taxon>Eurotiales</taxon>
        <taxon>Aspergillaceae</taxon>
        <taxon>Penicillium</taxon>
    </lineage>
</organism>
<dbReference type="PANTHER" id="PTHR10982">
    <property type="entry name" value="MALONYL COA-ACYL CARRIER PROTEIN TRANSACYLASE"/>
    <property type="match status" value="1"/>
</dbReference>
<dbReference type="InterPro" id="IPR016035">
    <property type="entry name" value="Acyl_Trfase/lysoPLipase"/>
</dbReference>
<dbReference type="FunFam" id="3.90.25.70:FF:000001">
    <property type="entry name" value="Fatty acid synthase subunit alpha"/>
    <property type="match status" value="1"/>
</dbReference>
<dbReference type="InterPro" id="IPR014030">
    <property type="entry name" value="Ketoacyl_synth_N"/>
</dbReference>
<dbReference type="GO" id="GO:0000287">
    <property type="term" value="F:magnesium ion binding"/>
    <property type="evidence" value="ECO:0007669"/>
    <property type="project" value="InterPro"/>
</dbReference>
<dbReference type="OrthoDB" id="4251012at2759"/>
<dbReference type="PIRSF" id="PIRSF000454">
    <property type="entry name" value="FAS_yeast_alpha"/>
    <property type="match status" value="1"/>
</dbReference>
<dbReference type="Gene3D" id="3.40.50.720">
    <property type="entry name" value="NAD(P)-binding Rossmann-like Domain"/>
    <property type="match status" value="1"/>
</dbReference>
<comment type="similarity">
    <text evidence="1 13">Belongs to the thiolase-like superfamily. Fungal fatty acid synthetase subunit alpha family.</text>
</comment>
<dbReference type="InterPro" id="IPR041550">
    <property type="entry name" value="FASI_helical"/>
</dbReference>
<comment type="catalytic activity">
    <reaction evidence="11">
        <text>a (3R)-hydroxyacyl-[ACP] + NADP(+) = a 3-oxoacyl-[ACP] + NADPH + H(+)</text>
        <dbReference type="Rhea" id="RHEA:17397"/>
        <dbReference type="Rhea" id="RHEA-COMP:9916"/>
        <dbReference type="Rhea" id="RHEA-COMP:9945"/>
        <dbReference type="ChEBI" id="CHEBI:15378"/>
        <dbReference type="ChEBI" id="CHEBI:57783"/>
        <dbReference type="ChEBI" id="CHEBI:58349"/>
        <dbReference type="ChEBI" id="CHEBI:78776"/>
        <dbReference type="ChEBI" id="CHEBI:78827"/>
        <dbReference type="EC" id="1.1.1.100"/>
    </reaction>
</comment>
<evidence type="ECO:0000256" key="3">
    <source>
        <dbReference type="ARBA" id="ARBA00022553"/>
    </source>
</evidence>
<dbReference type="InterPro" id="IPR002347">
    <property type="entry name" value="SDR_fam"/>
</dbReference>
<dbReference type="Pfam" id="PF02801">
    <property type="entry name" value="Ketoacyl-synt_C"/>
    <property type="match status" value="1"/>
</dbReference>
<evidence type="ECO:0000256" key="12">
    <source>
        <dbReference type="ARBA" id="ARBA00049541"/>
    </source>
</evidence>
<feature type="domain" description="Ketosynthase family 3 (KS3)" evidence="17">
    <location>
        <begin position="1027"/>
        <end position="1543"/>
    </location>
</feature>
<evidence type="ECO:0000256" key="13">
    <source>
        <dbReference type="PIRNR" id="PIRNR000454"/>
    </source>
</evidence>
<dbReference type="GO" id="GO:0004316">
    <property type="term" value="F:3-oxoacyl-[acyl-carrier-protein] reductase (NADPH) activity"/>
    <property type="evidence" value="ECO:0007669"/>
    <property type="project" value="UniProtKB-EC"/>
</dbReference>
<evidence type="ECO:0000259" key="17">
    <source>
        <dbReference type="PROSITE" id="PS52004"/>
    </source>
</evidence>
<feature type="binding site" evidence="15">
    <location>
        <position position="1688"/>
    </location>
    <ligand>
        <name>Mg(2+)</name>
        <dbReference type="ChEBI" id="CHEBI:18420"/>
    </ligand>
</feature>
<accession>A0A9W9M8A0</accession>
<dbReference type="InterPro" id="IPR050830">
    <property type="entry name" value="Fungal_FAS"/>
</dbReference>
<evidence type="ECO:0000256" key="11">
    <source>
        <dbReference type="ARBA" id="ARBA00048508"/>
    </source>
</evidence>
<dbReference type="InterPro" id="IPR040899">
    <property type="entry name" value="Fas_alpha_ACP"/>
</dbReference>
<dbReference type="GO" id="GO:0004315">
    <property type="term" value="F:3-oxoacyl-[acyl-carrier-protein] synthase activity"/>
    <property type="evidence" value="ECO:0007669"/>
    <property type="project" value="UniProtKB-EC"/>
</dbReference>
<evidence type="ECO:0000256" key="15">
    <source>
        <dbReference type="PIRSR" id="PIRSR000454-3"/>
    </source>
</evidence>
<proteinExistence type="inferred from homology"/>
<feature type="modified residue" description="O-(pantetheine 4'-phosphoryl)serine" evidence="16">
    <location>
        <position position="189"/>
    </location>
</feature>
<dbReference type="InterPro" id="IPR036291">
    <property type="entry name" value="NAD(P)-bd_dom_sf"/>
</dbReference>
<dbReference type="GO" id="GO:0004321">
    <property type="term" value="F:fatty-acyl-CoA synthase activity"/>
    <property type="evidence" value="ECO:0007669"/>
    <property type="project" value="UniProtKB-EC"/>
</dbReference>
<dbReference type="Gene3D" id="3.40.47.10">
    <property type="match status" value="1"/>
</dbReference>
<dbReference type="InterPro" id="IPR026025">
    <property type="entry name" value="FAS_alpha_yeast"/>
</dbReference>
<dbReference type="EMBL" id="JAPQKQ010000006">
    <property type="protein sequence ID" value="KAJ5193541.1"/>
    <property type="molecule type" value="Genomic_DNA"/>
</dbReference>
<dbReference type="Pfam" id="PF00106">
    <property type="entry name" value="adh_short"/>
    <property type="match status" value="1"/>
</dbReference>
<protein>
    <recommendedName>
        <fullName evidence="17">Ketosynthase family 3 (KS3) domain-containing protein</fullName>
    </recommendedName>
</protein>
<gene>
    <name evidence="18" type="ORF">N7449_009683</name>
</gene>
<dbReference type="Gene3D" id="3.90.470.20">
    <property type="entry name" value="4'-phosphopantetheinyl transferase domain"/>
    <property type="match status" value="1"/>
</dbReference>
<dbReference type="Pfam" id="PF00109">
    <property type="entry name" value="ketoacyl-synt"/>
    <property type="match status" value="1"/>
</dbReference>
<dbReference type="InterPro" id="IPR008278">
    <property type="entry name" value="4-PPantetheinyl_Trfase_dom"/>
</dbReference>
<evidence type="ECO:0000256" key="1">
    <source>
        <dbReference type="ARBA" id="ARBA00007485"/>
    </source>
</evidence>
<dbReference type="PROSITE" id="PS00606">
    <property type="entry name" value="KS3_1"/>
    <property type="match status" value="1"/>
</dbReference>
<evidence type="ECO:0000256" key="9">
    <source>
        <dbReference type="ARBA" id="ARBA00023268"/>
    </source>
</evidence>
<evidence type="ECO:0000256" key="5">
    <source>
        <dbReference type="ARBA" id="ARBA00022723"/>
    </source>
</evidence>
<dbReference type="GO" id="GO:0008897">
    <property type="term" value="F:holo-[acyl-carrier-protein] synthase activity"/>
    <property type="evidence" value="ECO:0007669"/>
    <property type="project" value="InterPro"/>
</dbReference>
<feature type="binding site" evidence="15">
    <location>
        <position position="1686"/>
    </location>
    <ligand>
        <name>Mg(2+)</name>
        <dbReference type="ChEBI" id="CHEBI:18420"/>
    </ligand>
</feature>
<keyword evidence="8" id="KW-0560">Oxidoreductase</keyword>
<dbReference type="InterPro" id="IPR018201">
    <property type="entry name" value="Ketoacyl_synth_AS"/>
</dbReference>
<comment type="catalytic activity">
    <reaction evidence="12">
        <text>a fatty acyl-[ACP] + malonyl-[ACP] + H(+) = a 3-oxoacyl-[ACP] + holo-[ACP] + CO2</text>
        <dbReference type="Rhea" id="RHEA:22836"/>
        <dbReference type="Rhea" id="RHEA-COMP:9623"/>
        <dbReference type="Rhea" id="RHEA-COMP:9685"/>
        <dbReference type="Rhea" id="RHEA-COMP:9916"/>
        <dbReference type="Rhea" id="RHEA-COMP:14125"/>
        <dbReference type="ChEBI" id="CHEBI:15378"/>
        <dbReference type="ChEBI" id="CHEBI:16526"/>
        <dbReference type="ChEBI" id="CHEBI:64479"/>
        <dbReference type="ChEBI" id="CHEBI:78449"/>
        <dbReference type="ChEBI" id="CHEBI:78776"/>
        <dbReference type="ChEBI" id="CHEBI:138651"/>
        <dbReference type="EC" id="2.3.1.41"/>
    </reaction>
</comment>
<dbReference type="SUPFAM" id="SSF52151">
    <property type="entry name" value="FabD/lysophospholipase-like"/>
    <property type="match status" value="1"/>
</dbReference>
<dbReference type="GO" id="GO:0042759">
    <property type="term" value="P:long-chain fatty acid biosynthetic process"/>
    <property type="evidence" value="ECO:0007669"/>
    <property type="project" value="UniProtKB-UniRule"/>
</dbReference>
<dbReference type="SUPFAM" id="SSF51735">
    <property type="entry name" value="NAD(P)-binding Rossmann-fold domains"/>
    <property type="match status" value="1"/>
</dbReference>
<evidence type="ECO:0000256" key="7">
    <source>
        <dbReference type="ARBA" id="ARBA00022857"/>
    </source>
</evidence>
<dbReference type="GO" id="GO:0004312">
    <property type="term" value="F:fatty acid synthase activity"/>
    <property type="evidence" value="ECO:0007669"/>
    <property type="project" value="InterPro"/>
</dbReference>
<dbReference type="SUPFAM" id="SSF53901">
    <property type="entry name" value="Thiolase-like"/>
    <property type="match status" value="2"/>
</dbReference>
<keyword evidence="19" id="KW-1185">Reference proteome</keyword>
<keyword evidence="5 15" id="KW-0479">Metal-binding</keyword>
<dbReference type="Pfam" id="PF01648">
    <property type="entry name" value="ACPS"/>
    <property type="match status" value="1"/>
</dbReference>
<evidence type="ECO:0000313" key="19">
    <source>
        <dbReference type="Proteomes" id="UP001150942"/>
    </source>
</evidence>
<dbReference type="Pfam" id="PF18325">
    <property type="entry name" value="Fas_alpha_ACP"/>
    <property type="match status" value="1"/>
</dbReference>
<keyword evidence="2 13" id="KW-0596">Phosphopantetheine</keyword>
<dbReference type="GO" id="GO:0005835">
    <property type="term" value="C:fatty acid synthase complex"/>
    <property type="evidence" value="ECO:0007669"/>
    <property type="project" value="InterPro"/>
</dbReference>
<dbReference type="InterPro" id="IPR016039">
    <property type="entry name" value="Thiolase-like"/>
</dbReference>
<evidence type="ECO:0000256" key="10">
    <source>
        <dbReference type="ARBA" id="ARBA00048237"/>
    </source>
</evidence>
<evidence type="ECO:0000256" key="4">
    <source>
        <dbReference type="ARBA" id="ARBA00022679"/>
    </source>
</evidence>
<comment type="caution">
    <text evidence="18">The sequence shown here is derived from an EMBL/GenBank/DDBJ whole genome shotgun (WGS) entry which is preliminary data.</text>
</comment>
<comment type="catalytic activity">
    <reaction evidence="10">
        <text>acetyl-CoA + n malonyl-CoA + 2n NADPH + 4n H(+) = a long-chain-acyl-CoA + n CoA + n CO2 + 2n NADP(+).</text>
        <dbReference type="EC" id="2.3.1.86"/>
    </reaction>
</comment>
<evidence type="ECO:0000256" key="2">
    <source>
        <dbReference type="ARBA" id="ARBA00022450"/>
    </source>
</evidence>
<dbReference type="SUPFAM" id="SSF56214">
    <property type="entry name" value="4'-phosphopantetheinyl transferase"/>
    <property type="match status" value="1"/>
</dbReference>
<dbReference type="Gene3D" id="3.90.25.70">
    <property type="match status" value="1"/>
</dbReference>
<dbReference type="NCBIfam" id="TIGR00556">
    <property type="entry name" value="pantethn_trn"/>
    <property type="match status" value="1"/>
</dbReference>
<dbReference type="CDD" id="cd00828">
    <property type="entry name" value="elong_cond_enzymes"/>
    <property type="match status" value="1"/>
</dbReference>
<dbReference type="CDD" id="cd08950">
    <property type="entry name" value="KR_fFAS_SDR_c_like"/>
    <property type="match status" value="1"/>
</dbReference>
<dbReference type="InterPro" id="IPR047224">
    <property type="entry name" value="FAS_alpha_su_C"/>
</dbReference>
<feature type="binding site" evidence="15">
    <location>
        <position position="1787"/>
    </location>
    <ligand>
        <name>Mg(2+)</name>
        <dbReference type="ChEBI" id="CHEBI:18420"/>
    </ligand>
</feature>
<dbReference type="Proteomes" id="UP001150942">
    <property type="component" value="Unassembled WGS sequence"/>
</dbReference>
<dbReference type="InterPro" id="IPR004568">
    <property type="entry name" value="Ppantetheine-prot_Trfase_dom"/>
</dbReference>
<name>A0A9W9M8A0_9EURO</name>
<sequence length="1836" mass="201533">MVSRVIVPSVRTEEEQQHIAYHLLVELLAHQFAFPVRWIETQDALFAKERQIARFVELGPSSTLTNMASKTRASRYDIVDSLLGLHREFLSSVENLSRVRYHYESRPVADEETAEEDATPEIVDTTAQPAPPADAPTSSSSDIVATVSIDDVPMHPLQLITMLVAFKLRKSMGKISSRQSLKDLSSGKSTLQNELMGDLTDQFGSVPDGAEDMPLSNLADALEPHNPGQVSQAFSEMISRWISSALPPKFSLKSMRQYLEVTWGLGSSRQMSAIVFAMTQSIADATSRLSSISAAKSMLDDAAAKYAAYCGLKLQKASATTKRSTAAMTMDSESLEKLTQDQKRLGTLQHQALVRYLGIEDVSRGKLLELESQFKTQLNRLSLWTSEYGPDFEKAIQPIFNKNHLRHFDFWWNQTRMDVCRLYHDPESLQSLVSSAASDKANWDCLRQIANRSNQQTLELISHMITSSTSQKDKALFTVTGRILTNMIRDNLSLPPRASFAFVPSSPRTRVNSDGSVTYSEVPRLRSQSSAQYAQVLQEGQHTALKTQSGGSWDINRDLTDYHWEAISRAQQDGLSFHKKVALITGAGLGSIGAELVKRLLMGGATVIVTTSRAVSRAQAFYQKIYRDFGGRDSELYVLPFNQASVTDCKELIEYVHNESGLARNIDVLIPFAAMPEDGAEIDQLGPMSEVAHRLMLTNVLRLIGNVVQQKTNRGLHFRPTQVLVPLSPNHGTFGGDGLYSESKLGLESILNRFASESWKDKVSVCGIIIGWTRGTGLMESNDILAESVEAHGVLSFSQQEMALNILSLLIPEISTFCEDEAILADFGGGLQQLQELKKITTEARSTIRQQQQCNKAIFEEDARACNLTNGPPQDLTKLQSSAMSRPRRSRLELKFPTLPSYDQDLKTLPDLEGMVDLSSVVVIVGFSELGPWGNSRTRWQMESQRKLAQDGYIEMAWIMGLIKHFDGQLKSGEHYVGWVDAKNEEPIGDDQVATRYHANILDHAGVRLIEPEALGGYDPMKKEFLQEIAVEEDLHPFECTRATADAFQRKHGEHVSIHHLDESDTVRVQIKAGAHLWVSKIVPLASSVVAGLLPTGWNAARYGIPDDIIGQVDNVTLYTLCCVAEAFLSAGIENPLEVFTKIHLAEIGNFIGSSLGGTDKNREMFHDVRLDKRVQGDVLQETNLNTPAAWVNMLLLGSSGPIKTPVGACATSLESMDLGIDSIMNGKTRMCLVGGTDNLQEDESYAFSTMKATVDATKQFAEGRQPAEFSRPTAETRAGFLEAQGCGVQLICNAEMAIEMGLPIYAVVAGSTMASDKISRSVPAPGKGLLTFARETPAAVDSPLLNLKYRREALQASLSRASDADIRQRQLAGATTSASQDVDPTLTQQIRKHWGNQFRVQNLEISPLRASLAVFGLTVDDIGIVSLHGTSTKANDINEPETINTQMTHLGRKGPPLLAMCQKATTGHPKAAAAAWMLNGCLQVLHSGLVPGNFNCDNIDPALQQFEHLAFPNETLRVPGVKAFLLNSFGFGQKGAQMVGVAPKYLFATLGSDCYAVYAHKYSQRIKLANRAFAKAVMSNSIVKAQEHPPYRKEDEVTVLLDPLARARIHPETQEIYFDPANLHGNPVEVAPTVERSEAPAASALPPGETKYGDLSFSMEAYDVIDRLLSDIGVMSSPIGAIGIDIESSSEFSSDVNPTFLARNYTHAEREHASRSRDPHSVYVSRWCAKEAVFKSMGVKSQGAGAAMNTIEICTYDNGSPRVKLHGLALRAARDAGITNVLLSISHGHDTVIAVAVSQRTASTPLVSGISLQESQNVMMKDMNEYVEEIVIVDD</sequence>
<dbReference type="InterPro" id="IPR037143">
    <property type="entry name" value="4-PPantetheinyl_Trfase_dom_sf"/>
</dbReference>
<feature type="binding site" evidence="15">
    <location>
        <position position="1788"/>
    </location>
    <ligand>
        <name>Mg(2+)</name>
        <dbReference type="ChEBI" id="CHEBI:18420"/>
    </ligand>
</feature>
<evidence type="ECO:0000256" key="14">
    <source>
        <dbReference type="PIRSR" id="PIRSR000454-1"/>
    </source>
</evidence>
<evidence type="ECO:0000256" key="8">
    <source>
        <dbReference type="ARBA" id="ARBA00023002"/>
    </source>
</evidence>
<dbReference type="PANTHER" id="PTHR10982:SF21">
    <property type="entry name" value="FATTY ACID SYNTHASE SUBUNIT BETA"/>
    <property type="match status" value="1"/>
</dbReference>
<keyword evidence="3" id="KW-0597">Phosphoprotein</keyword>
<keyword evidence="7" id="KW-0521">NADP</keyword>
<keyword evidence="4 13" id="KW-0808">Transferase</keyword>
<reference evidence="18" key="1">
    <citation type="submission" date="2022-11" db="EMBL/GenBank/DDBJ databases">
        <authorList>
            <person name="Petersen C."/>
        </authorList>
    </citation>
    <scope>NUCLEOTIDE SEQUENCE</scope>
    <source>
        <strain evidence="18">IBT 20477</strain>
    </source>
</reference>
<dbReference type="InterPro" id="IPR020841">
    <property type="entry name" value="PKS_Beta-ketoAc_synthase_dom"/>
</dbReference>
<dbReference type="Pfam" id="PF18314">
    <property type="entry name" value="FAS_I_H"/>
    <property type="match status" value="1"/>
</dbReference>
<evidence type="ECO:0000256" key="16">
    <source>
        <dbReference type="PIRSR" id="PIRSR000454-4"/>
    </source>
</evidence>
<evidence type="ECO:0000256" key="6">
    <source>
        <dbReference type="ARBA" id="ARBA00022842"/>
    </source>
</evidence>
<dbReference type="PROSITE" id="PS52004">
    <property type="entry name" value="KS3_2"/>
    <property type="match status" value="1"/>
</dbReference>
<keyword evidence="6 15" id="KW-0460">Magnesium</keyword>
<feature type="active site" description="For beta-ketoacyl synthase activity" evidence="14">
    <location>
        <position position="1210"/>
    </location>
</feature>
<reference evidence="18" key="2">
    <citation type="journal article" date="2023" name="IMA Fungus">
        <title>Comparative genomic study of the Penicillium genus elucidates a diverse pangenome and 15 lateral gene transfer events.</title>
        <authorList>
            <person name="Petersen C."/>
            <person name="Sorensen T."/>
            <person name="Nielsen M.R."/>
            <person name="Sondergaard T.E."/>
            <person name="Sorensen J.L."/>
            <person name="Fitzpatrick D.A."/>
            <person name="Frisvad J.C."/>
            <person name="Nielsen K.L."/>
        </authorList>
    </citation>
    <scope>NUCLEOTIDE SEQUENCE</scope>
    <source>
        <strain evidence="18">IBT 20477</strain>
    </source>
</reference>
<dbReference type="GO" id="GO:0044550">
    <property type="term" value="P:secondary metabolite biosynthetic process"/>
    <property type="evidence" value="ECO:0007669"/>
    <property type="project" value="UniProtKB-ARBA"/>
</dbReference>
<dbReference type="SMART" id="SM00825">
    <property type="entry name" value="PKS_KS"/>
    <property type="match status" value="1"/>
</dbReference>
<dbReference type="Gene3D" id="3.30.70.2490">
    <property type="match status" value="1"/>
</dbReference>
<keyword evidence="9" id="KW-0511">Multifunctional enzyme</keyword>
<evidence type="ECO:0000313" key="18">
    <source>
        <dbReference type="EMBL" id="KAJ5193541.1"/>
    </source>
</evidence>